<sequence>MQVDKKYRLKEECTSAFMENAHCNNEMVRLIDKNGGWFTVRNVSKCDYDLYVDEIEFANGQVAGSGGFVPYFELAQGEFKYFEKIKDESITLTVYEGNAEEMIALIKKTFNK</sequence>
<evidence type="ECO:0000313" key="2">
    <source>
        <dbReference type="Proteomes" id="UP000250157"/>
    </source>
</evidence>
<evidence type="ECO:0000313" key="1">
    <source>
        <dbReference type="EMBL" id="BBC78308.1"/>
    </source>
</evidence>
<organism evidence="1 2">
    <name type="scientific">Escherichia phage EcS1</name>
    <dbReference type="NCBI Taxonomy" id="2083276"/>
    <lineage>
        <taxon>Viruses</taxon>
        <taxon>Duplodnaviria</taxon>
        <taxon>Heunggongvirae</taxon>
        <taxon>Uroviricota</taxon>
        <taxon>Caudoviricetes</taxon>
        <taxon>Pantevenvirales</taxon>
        <taxon>Straboviridae</taxon>
        <taxon>Tevenvirinae</taxon>
        <taxon>Kagamiyamavirus</taxon>
        <taxon>Kagamiyamavirus ecs1</taxon>
    </lineage>
</organism>
<keyword evidence="2" id="KW-1185">Reference proteome</keyword>
<protein>
    <recommendedName>
        <fullName evidence="3">Frd2 domain-containing protein</fullName>
    </recommendedName>
</protein>
<reference evidence="1 2" key="1">
    <citation type="submission" date="2018-02" db="EMBL/GenBank/DDBJ databases">
        <title>Full genome sequencing of a novel polyvalent bacteriophage as one of T4-Family member.</title>
        <authorList>
            <person name="Kawasaki T."/>
            <person name="Saad A.M."/>
            <person name="Yamada T."/>
        </authorList>
    </citation>
    <scope>NUCLEOTIDE SEQUENCE [LARGE SCALE GENOMIC DNA]</scope>
    <source>
        <strain evidence="1 2">EcS1</strain>
    </source>
</reference>
<dbReference type="Pfam" id="PF03197">
    <property type="entry name" value="FRD2"/>
    <property type="match status" value="1"/>
</dbReference>
<name>A0A2Z5ZCC1_9CAUD</name>
<evidence type="ECO:0008006" key="3">
    <source>
        <dbReference type="Google" id="ProtNLM"/>
    </source>
</evidence>
<dbReference type="EMBL" id="LC371242">
    <property type="protein sequence ID" value="BBC78308.1"/>
    <property type="molecule type" value="Genomic_DNA"/>
</dbReference>
<dbReference type="Proteomes" id="UP000250157">
    <property type="component" value="Segment"/>
</dbReference>
<proteinExistence type="predicted"/>
<accession>A0A2Z5ZCC1</accession>
<dbReference type="KEGG" id="vg:65108447"/>
<dbReference type="InterPro" id="IPR004885">
    <property type="entry name" value="FRD2"/>
</dbReference>
<dbReference type="GeneID" id="65108447"/>
<dbReference type="RefSeq" id="YP_010090955.1">
    <property type="nucleotide sequence ID" value="NC_055721.1"/>
</dbReference>